<dbReference type="GO" id="GO:0003677">
    <property type="term" value="F:DNA binding"/>
    <property type="evidence" value="ECO:0007669"/>
    <property type="project" value="UniProtKB-KW"/>
</dbReference>
<dbReference type="GO" id="GO:0032259">
    <property type="term" value="P:methylation"/>
    <property type="evidence" value="ECO:0007669"/>
    <property type="project" value="UniProtKB-KW"/>
</dbReference>
<evidence type="ECO:0000256" key="4">
    <source>
        <dbReference type="ARBA" id="ARBA00022691"/>
    </source>
</evidence>
<dbReference type="EMBL" id="JASBNA010000003">
    <property type="protein sequence ID" value="KAK7693946.1"/>
    <property type="molecule type" value="Genomic_DNA"/>
</dbReference>
<dbReference type="Pfam" id="PF12047">
    <property type="entry name" value="DNMT1-RFD"/>
    <property type="match status" value="1"/>
</dbReference>
<feature type="active site" evidence="8 9">
    <location>
        <position position="835"/>
    </location>
</feature>
<evidence type="ECO:0000256" key="9">
    <source>
        <dbReference type="PROSITE-ProRule" id="PRU01016"/>
    </source>
</evidence>
<dbReference type="AlphaFoldDB" id="A0AAW0GWH2"/>
<keyword evidence="7" id="KW-0539">Nucleus</keyword>
<dbReference type="Gene3D" id="2.30.30.490">
    <property type="match status" value="2"/>
</dbReference>
<evidence type="ECO:0000256" key="7">
    <source>
        <dbReference type="ARBA" id="ARBA00023242"/>
    </source>
</evidence>
<feature type="region of interest" description="Disordered" evidence="12">
    <location>
        <begin position="1"/>
        <end position="34"/>
    </location>
</feature>
<keyword evidence="15" id="KW-1185">Reference proteome</keyword>
<dbReference type="InterPro" id="IPR022702">
    <property type="entry name" value="Cytosine_MeTrfase1_RFD"/>
</dbReference>
<comment type="subcellular location">
    <subcellularLocation>
        <location evidence="1">Nucleus</location>
    </subcellularLocation>
</comment>
<dbReference type="GO" id="GO:0003886">
    <property type="term" value="F:DNA (cytosine-5-)-methyltransferase activity"/>
    <property type="evidence" value="ECO:0007669"/>
    <property type="project" value="UniProtKB-EC"/>
</dbReference>
<gene>
    <name evidence="14" type="ORF">QCA50_003520</name>
</gene>
<dbReference type="Pfam" id="PF00145">
    <property type="entry name" value="DNA_methylase"/>
    <property type="match status" value="1"/>
</dbReference>
<evidence type="ECO:0000256" key="5">
    <source>
        <dbReference type="ARBA" id="ARBA00022737"/>
    </source>
</evidence>
<evidence type="ECO:0000313" key="14">
    <source>
        <dbReference type="EMBL" id="KAK7693946.1"/>
    </source>
</evidence>
<keyword evidence="4 9" id="KW-0949">S-adenosyl-L-methionine</keyword>
<dbReference type="SMART" id="SM00439">
    <property type="entry name" value="BAH"/>
    <property type="match status" value="1"/>
</dbReference>
<keyword evidence="3 9" id="KW-0808">Transferase</keyword>
<dbReference type="Gene3D" id="3.40.50.150">
    <property type="entry name" value="Vaccinia Virus protein VP39"/>
    <property type="match status" value="1"/>
</dbReference>
<dbReference type="InterPro" id="IPR043151">
    <property type="entry name" value="BAH_sf"/>
</dbReference>
<evidence type="ECO:0000313" key="15">
    <source>
        <dbReference type="Proteomes" id="UP001385951"/>
    </source>
</evidence>
<evidence type="ECO:0000256" key="2">
    <source>
        <dbReference type="ARBA" id="ARBA00022603"/>
    </source>
</evidence>
<dbReference type="EC" id="2.1.1.37" evidence="11"/>
<evidence type="ECO:0000259" key="13">
    <source>
        <dbReference type="PROSITE" id="PS51038"/>
    </source>
</evidence>
<comment type="caution">
    <text evidence="14">The sequence shown here is derived from an EMBL/GenBank/DDBJ whole genome shotgun (WGS) entry which is preliminary data.</text>
</comment>
<dbReference type="InterPro" id="IPR029063">
    <property type="entry name" value="SAM-dependent_MTases_sf"/>
</dbReference>
<dbReference type="PANTHER" id="PTHR10629:SF52">
    <property type="entry name" value="DNA (CYTOSINE-5)-METHYLTRANSFERASE 1"/>
    <property type="match status" value="1"/>
</dbReference>
<evidence type="ECO:0000256" key="11">
    <source>
        <dbReference type="RuleBase" id="RU000417"/>
    </source>
</evidence>
<dbReference type="Pfam" id="PF01426">
    <property type="entry name" value="BAH"/>
    <property type="match status" value="1"/>
</dbReference>
<keyword evidence="5" id="KW-0677">Repeat</keyword>
<evidence type="ECO:0000256" key="8">
    <source>
        <dbReference type="PIRSR" id="PIRSR037404-1"/>
    </source>
</evidence>
<proteinExistence type="inferred from homology"/>
<dbReference type="Proteomes" id="UP001385951">
    <property type="component" value="Unassembled WGS sequence"/>
</dbReference>
<dbReference type="GO" id="GO:0005634">
    <property type="term" value="C:nucleus"/>
    <property type="evidence" value="ECO:0007669"/>
    <property type="project" value="UniProtKB-SubCell"/>
</dbReference>
<comment type="similarity">
    <text evidence="9 10">Belongs to the class I-like SAM-binding methyltransferase superfamily. C5-methyltransferase family.</text>
</comment>
<dbReference type="PROSITE" id="PS00094">
    <property type="entry name" value="C5_MTASE_1"/>
    <property type="match status" value="1"/>
</dbReference>
<dbReference type="PANTHER" id="PTHR10629">
    <property type="entry name" value="CYTOSINE-SPECIFIC METHYLTRANSFERASE"/>
    <property type="match status" value="1"/>
</dbReference>
<accession>A0AAW0GWH2</accession>
<evidence type="ECO:0000256" key="12">
    <source>
        <dbReference type="SAM" id="MobiDB-lite"/>
    </source>
</evidence>
<protein>
    <recommendedName>
        <fullName evidence="11">Cytosine-specific methyltransferase</fullName>
        <ecNumber evidence="11">2.1.1.37</ecNumber>
    </recommendedName>
</protein>
<evidence type="ECO:0000256" key="1">
    <source>
        <dbReference type="ARBA" id="ARBA00004123"/>
    </source>
</evidence>
<dbReference type="NCBIfam" id="TIGR00675">
    <property type="entry name" value="dcm"/>
    <property type="match status" value="1"/>
</dbReference>
<dbReference type="Gene3D" id="3.90.120.10">
    <property type="entry name" value="DNA Methylase, subunit A, domain 2"/>
    <property type="match status" value="1"/>
</dbReference>
<dbReference type="PIRSF" id="PIRSF037404">
    <property type="entry name" value="DNMT1"/>
    <property type="match status" value="1"/>
</dbReference>
<keyword evidence="6" id="KW-0238">DNA-binding</keyword>
<dbReference type="GO" id="GO:0044027">
    <property type="term" value="P:negative regulation of gene expression via chromosomal CpG island methylation"/>
    <property type="evidence" value="ECO:0007669"/>
    <property type="project" value="TreeGrafter"/>
</dbReference>
<name>A0AAW0GWH2_9APHY</name>
<reference evidence="14 15" key="1">
    <citation type="submission" date="2022-09" db="EMBL/GenBank/DDBJ databases">
        <authorList>
            <person name="Palmer J.M."/>
        </authorList>
    </citation>
    <scope>NUCLEOTIDE SEQUENCE [LARGE SCALE GENOMIC DNA]</scope>
    <source>
        <strain evidence="14 15">DSM 7382</strain>
    </source>
</reference>
<dbReference type="SUPFAM" id="SSF53335">
    <property type="entry name" value="S-adenosyl-L-methionine-dependent methyltransferases"/>
    <property type="match status" value="1"/>
</dbReference>
<dbReference type="InterPro" id="IPR018117">
    <property type="entry name" value="C5_DNA_meth_AS"/>
</dbReference>
<dbReference type="GO" id="GO:0006346">
    <property type="term" value="P:DNA methylation-dependent constitutive heterochromatin formation"/>
    <property type="evidence" value="ECO:0007669"/>
    <property type="project" value="InterPro"/>
</dbReference>
<organism evidence="14 15">
    <name type="scientific">Cerrena zonata</name>
    <dbReference type="NCBI Taxonomy" id="2478898"/>
    <lineage>
        <taxon>Eukaryota</taxon>
        <taxon>Fungi</taxon>
        <taxon>Dikarya</taxon>
        <taxon>Basidiomycota</taxon>
        <taxon>Agaricomycotina</taxon>
        <taxon>Agaricomycetes</taxon>
        <taxon>Polyporales</taxon>
        <taxon>Cerrenaceae</taxon>
        <taxon>Cerrena</taxon>
    </lineage>
</organism>
<evidence type="ECO:0000256" key="10">
    <source>
        <dbReference type="RuleBase" id="RU000416"/>
    </source>
</evidence>
<dbReference type="InterPro" id="IPR001525">
    <property type="entry name" value="C5_MeTfrase"/>
</dbReference>
<dbReference type="PROSITE" id="PS51038">
    <property type="entry name" value="BAH"/>
    <property type="match status" value="1"/>
</dbReference>
<dbReference type="PROSITE" id="PS51679">
    <property type="entry name" value="SAM_MT_C5"/>
    <property type="match status" value="1"/>
</dbReference>
<dbReference type="InterPro" id="IPR031303">
    <property type="entry name" value="C5_meth_CS"/>
</dbReference>
<evidence type="ECO:0000256" key="6">
    <source>
        <dbReference type="ARBA" id="ARBA00023125"/>
    </source>
</evidence>
<dbReference type="GO" id="GO:0003682">
    <property type="term" value="F:chromatin binding"/>
    <property type="evidence" value="ECO:0007669"/>
    <property type="project" value="InterPro"/>
</dbReference>
<dbReference type="InterPro" id="IPR050390">
    <property type="entry name" value="C5-Methyltransferase"/>
</dbReference>
<evidence type="ECO:0000256" key="3">
    <source>
        <dbReference type="ARBA" id="ARBA00022679"/>
    </source>
</evidence>
<dbReference type="PRINTS" id="PR00105">
    <property type="entry name" value="C5METTRFRASE"/>
</dbReference>
<keyword evidence="2 9" id="KW-0489">Methyltransferase</keyword>
<sequence>MRAYNEAALELKQRSKRKGRQPSRFTPTMGPTSATTKFRRQVCGGVADLRLLHPGKTLIVGRARRQPNPGLHDPLVSSIPGQTSLKESGSLALPGEFQAGEDDYGEVPVRLLQNFTIYWRDSREPAMISDLLEADEASGIIADGEVSIWQEDSPEDEDLLLEEEEDAVHIELSDIVEFNFHYIYNASYHYVELNPKIYISTEHAWYILGTPSEVYSPFFRSFWVHHRIFHLAITLALDNESLTQASFVSYLEAPEQQFNLLADRIIGRPLTRTDFDSEDTISYFAQQFQSVFEQHKSTVRSLKKVPLMKSLLSIDPGFSTTGDVPVVTKRVQEIAQLIFAHNFYGIGTQIKDPQLMLLKTQSVMVHRHDPSSITWISDKDDLPHHYYNKVRIDGVEYEKGDSVIVERGQDADSSRERNASNSQSINRLANQKWFGYICYFFEKKRSKLAHICWYQHGSQTLLQECAHPNSLFLTDECDDIPLESIYSHCNLFKLDPSDDQANFAQTDTNSFFTGLQWHEKRAAFIQPLESETQAALSACEAWQQCVSCGKKAVHQDRIGWISSGHSSQGLSHLGIDYHPGDCVYLRLSVDSTGLHNIAQILKLYKSSSSKSGWSGDFKLFARQAVLAKLNSEDGIMADEKCLILTNKVLKGMDVSCIDGKAFVLHSKAIPTQLQAFWQKDPNHYIVQTHSETSSPTSFEQTTPLSSKSFLTCKPCIDAHLLEQKGTQALFSHSGPLRCLELFAGAGGLSTGMELSGTVKTMWAVEIDPSAAFSFQASHPHATVYNQSCNLLLKHAMETFEDQSPKPLKSLHKVSKELPSMPMPGEVDFICGGPPCQSFSGMNHHRNSDDIRTTLITNMLSYVEFYRPKYFMLENVQGFLTLKAKSDTRNPVEMFAVKFVLRAAIDLGYQVHFKLLQAAQYGAPQGRLRVIFWGSKRNIPLPQFPVPTYYYPRKVHNISLSNNSTLGPISREDPDGDQDENCFYDQWAPLPFRTVNDAIGDLPKFDWINPYEYYPQGRNQQEDMTRLQEGIARFPAVSSSPGFCTGYRKPQPYPSGPLTSYQTWLREGCDLLTYHYTLQMNSKVVESVCNVPFRPNACHRDLPAELAITREKVANNPSAYASMYGRLDGDSTFKTVMTTVKPNQKGGHNLHPNQKRILTVRECARCQGFPDNYKFLSEAEGPKMIAHQYKQIGNAVPVPLALALGWELGKAAVKFWEWQDKKHNEDRALSPDIDMD</sequence>
<comment type="catalytic activity">
    <reaction evidence="11">
        <text>a 2'-deoxycytidine in DNA + S-adenosyl-L-methionine = a 5-methyl-2'-deoxycytidine in DNA + S-adenosyl-L-homocysteine + H(+)</text>
        <dbReference type="Rhea" id="RHEA:13681"/>
        <dbReference type="Rhea" id="RHEA-COMP:11369"/>
        <dbReference type="Rhea" id="RHEA-COMP:11370"/>
        <dbReference type="ChEBI" id="CHEBI:15378"/>
        <dbReference type="ChEBI" id="CHEBI:57856"/>
        <dbReference type="ChEBI" id="CHEBI:59789"/>
        <dbReference type="ChEBI" id="CHEBI:85452"/>
        <dbReference type="ChEBI" id="CHEBI:85454"/>
        <dbReference type="EC" id="2.1.1.37"/>
    </reaction>
</comment>
<dbReference type="InterPro" id="IPR001025">
    <property type="entry name" value="BAH_dom"/>
</dbReference>
<feature type="compositionally biased region" description="Polar residues" evidence="12">
    <location>
        <begin position="23"/>
        <end position="34"/>
    </location>
</feature>
<dbReference type="PROSITE" id="PS00095">
    <property type="entry name" value="C5_MTASE_2"/>
    <property type="match status" value="1"/>
</dbReference>
<feature type="domain" description="BAH" evidence="13">
    <location>
        <begin position="395"/>
        <end position="528"/>
    </location>
</feature>